<keyword evidence="2" id="KW-1185">Reference proteome</keyword>
<dbReference type="Proteomes" id="UP001558713">
    <property type="component" value="Unassembled WGS sequence"/>
</dbReference>
<protein>
    <submittedName>
        <fullName evidence="1">Uncharacterized protein</fullName>
    </submittedName>
</protein>
<proteinExistence type="predicted"/>
<comment type="caution">
    <text evidence="1">The sequence shown here is derived from an EMBL/GenBank/DDBJ whole genome shotgun (WGS) entry which is preliminary data.</text>
</comment>
<evidence type="ECO:0000313" key="1">
    <source>
        <dbReference type="EMBL" id="KAL1197960.1"/>
    </source>
</evidence>
<reference evidence="1 2" key="1">
    <citation type="submission" date="2024-04" db="EMBL/GenBank/DDBJ databases">
        <title>Genome assembly C_amara_ONT_v2.</title>
        <authorList>
            <person name="Yant L."/>
            <person name="Moore C."/>
            <person name="Slenker M."/>
        </authorList>
    </citation>
    <scope>NUCLEOTIDE SEQUENCE [LARGE SCALE GENOMIC DNA]</scope>
    <source>
        <tissue evidence="1">Leaf</tissue>
    </source>
</reference>
<accession>A0ABD0ZTL2</accession>
<gene>
    <name evidence="1" type="ORF">V5N11_013648</name>
</gene>
<organism evidence="1 2">
    <name type="scientific">Cardamine amara subsp. amara</name>
    <dbReference type="NCBI Taxonomy" id="228776"/>
    <lineage>
        <taxon>Eukaryota</taxon>
        <taxon>Viridiplantae</taxon>
        <taxon>Streptophyta</taxon>
        <taxon>Embryophyta</taxon>
        <taxon>Tracheophyta</taxon>
        <taxon>Spermatophyta</taxon>
        <taxon>Magnoliopsida</taxon>
        <taxon>eudicotyledons</taxon>
        <taxon>Gunneridae</taxon>
        <taxon>Pentapetalae</taxon>
        <taxon>rosids</taxon>
        <taxon>malvids</taxon>
        <taxon>Brassicales</taxon>
        <taxon>Brassicaceae</taxon>
        <taxon>Cardamineae</taxon>
        <taxon>Cardamine</taxon>
    </lineage>
</organism>
<evidence type="ECO:0000313" key="2">
    <source>
        <dbReference type="Proteomes" id="UP001558713"/>
    </source>
</evidence>
<dbReference type="EMBL" id="JBANAX010000680">
    <property type="protein sequence ID" value="KAL1197960.1"/>
    <property type="molecule type" value="Genomic_DNA"/>
</dbReference>
<name>A0ABD0ZTL2_CARAN</name>
<sequence length="127" mass="13998">MTGSVEFLTEVCDMAPVFIKLPDGQFTISTRRGKVGLGSSLKLLNVFFVDGLQCHLISVSQLTRDRGCLFQLSDKLCVVQDHITPTLIGAGEQLNGLYLFRGVAAATMSQILDARPHDVWHCRYTVV</sequence>
<dbReference type="AlphaFoldDB" id="A0ABD0ZTL2"/>